<dbReference type="GO" id="GO:0000435">
    <property type="term" value="P:positive regulation of transcription from RNA polymerase II promoter by galactose"/>
    <property type="evidence" value="ECO:0007669"/>
    <property type="project" value="TreeGrafter"/>
</dbReference>
<dbReference type="CDD" id="cd00067">
    <property type="entry name" value="GAL4"/>
    <property type="match status" value="1"/>
</dbReference>
<feature type="region of interest" description="Disordered" evidence="5">
    <location>
        <begin position="791"/>
        <end position="814"/>
    </location>
</feature>
<proteinExistence type="predicted"/>
<dbReference type="KEGG" id="uvi:66061585"/>
<dbReference type="InterPro" id="IPR007219">
    <property type="entry name" value="XnlR_reg_dom"/>
</dbReference>
<feature type="region of interest" description="Disordered" evidence="5">
    <location>
        <begin position="24"/>
        <end position="69"/>
    </location>
</feature>
<keyword evidence="3" id="KW-0804">Transcription</keyword>
<evidence type="ECO:0000256" key="2">
    <source>
        <dbReference type="ARBA" id="ARBA00023015"/>
    </source>
</evidence>
<dbReference type="AlphaFoldDB" id="A0A8E5MEN8"/>
<dbReference type="GO" id="GO:0008270">
    <property type="term" value="F:zinc ion binding"/>
    <property type="evidence" value="ECO:0007669"/>
    <property type="project" value="InterPro"/>
</dbReference>
<reference evidence="7" key="1">
    <citation type="submission" date="2020-03" db="EMBL/GenBank/DDBJ databases">
        <title>A mixture of massive structural variations and highly conserved coding sequences in Ustilaginoidea virens genome.</title>
        <authorList>
            <person name="Zhang K."/>
            <person name="Zhao Z."/>
            <person name="Zhang Z."/>
            <person name="Li Y."/>
            <person name="Hsiang T."/>
            <person name="Sun W."/>
        </authorList>
    </citation>
    <scope>NUCLEOTIDE SEQUENCE</scope>
    <source>
        <strain evidence="7">UV-8b</strain>
    </source>
</reference>
<keyword evidence="2" id="KW-0805">Transcription regulation</keyword>
<keyword evidence="1" id="KW-0479">Metal-binding</keyword>
<evidence type="ECO:0000256" key="1">
    <source>
        <dbReference type="ARBA" id="ARBA00022723"/>
    </source>
</evidence>
<keyword evidence="4" id="KW-0539">Nucleus</keyword>
<dbReference type="PROSITE" id="PS50048">
    <property type="entry name" value="ZN2_CY6_FUNGAL_2"/>
    <property type="match status" value="1"/>
</dbReference>
<evidence type="ECO:0000256" key="3">
    <source>
        <dbReference type="ARBA" id="ARBA00023163"/>
    </source>
</evidence>
<feature type="domain" description="Zn(2)-C6 fungal-type" evidence="6">
    <location>
        <begin position="110"/>
        <end position="140"/>
    </location>
</feature>
<dbReference type="SUPFAM" id="SSF57701">
    <property type="entry name" value="Zn2/Cys6 DNA-binding domain"/>
    <property type="match status" value="1"/>
</dbReference>
<evidence type="ECO:0000259" key="6">
    <source>
        <dbReference type="PROSITE" id="PS50048"/>
    </source>
</evidence>
<protein>
    <recommendedName>
        <fullName evidence="6">Zn(2)-C6 fungal-type domain-containing protein</fullName>
    </recommendedName>
</protein>
<dbReference type="PANTHER" id="PTHR47424:SF2">
    <property type="entry name" value="TRANSCRIPTION FACTOR DOMAIN-CONTAINING PROTEIN-RELATED"/>
    <property type="match status" value="1"/>
</dbReference>
<feature type="compositionally biased region" description="Basic and acidic residues" evidence="5">
    <location>
        <begin position="246"/>
        <end position="264"/>
    </location>
</feature>
<evidence type="ECO:0000256" key="4">
    <source>
        <dbReference type="ARBA" id="ARBA00023242"/>
    </source>
</evidence>
<organism evidence="7 8">
    <name type="scientific">Ustilaginoidea virens</name>
    <name type="common">Rice false smut fungus</name>
    <name type="synonym">Villosiclava virens</name>
    <dbReference type="NCBI Taxonomy" id="1159556"/>
    <lineage>
        <taxon>Eukaryota</taxon>
        <taxon>Fungi</taxon>
        <taxon>Dikarya</taxon>
        <taxon>Ascomycota</taxon>
        <taxon>Pezizomycotina</taxon>
        <taxon>Sordariomycetes</taxon>
        <taxon>Hypocreomycetidae</taxon>
        <taxon>Hypocreales</taxon>
        <taxon>Clavicipitaceae</taxon>
        <taxon>Ustilaginoidea</taxon>
    </lineage>
</organism>
<dbReference type="SMART" id="SM00066">
    <property type="entry name" value="GAL4"/>
    <property type="match status" value="1"/>
</dbReference>
<dbReference type="GO" id="GO:0000978">
    <property type="term" value="F:RNA polymerase II cis-regulatory region sequence-specific DNA binding"/>
    <property type="evidence" value="ECO:0007669"/>
    <property type="project" value="TreeGrafter"/>
</dbReference>
<dbReference type="GO" id="GO:0006351">
    <property type="term" value="P:DNA-templated transcription"/>
    <property type="evidence" value="ECO:0007669"/>
    <property type="project" value="InterPro"/>
</dbReference>
<dbReference type="CDD" id="cd12148">
    <property type="entry name" value="fungal_TF_MHR"/>
    <property type="match status" value="1"/>
</dbReference>
<dbReference type="Pfam" id="PF00172">
    <property type="entry name" value="Zn_clus"/>
    <property type="match status" value="1"/>
</dbReference>
<evidence type="ECO:0000313" key="7">
    <source>
        <dbReference type="EMBL" id="QUC16566.1"/>
    </source>
</evidence>
<gene>
    <name evidence="7" type="ORF">UV8b_00807</name>
</gene>
<dbReference type="Gene3D" id="4.10.240.10">
    <property type="entry name" value="Zn(2)-C6 fungal-type DNA-binding domain"/>
    <property type="match status" value="1"/>
</dbReference>
<dbReference type="RefSeq" id="XP_042994239.1">
    <property type="nucleotide sequence ID" value="XM_043138305.1"/>
</dbReference>
<feature type="compositionally biased region" description="Low complexity" evidence="5">
    <location>
        <begin position="47"/>
        <end position="61"/>
    </location>
</feature>
<dbReference type="SMART" id="SM00906">
    <property type="entry name" value="Fungal_trans"/>
    <property type="match status" value="1"/>
</dbReference>
<dbReference type="InterPro" id="IPR001138">
    <property type="entry name" value="Zn2Cys6_DnaBD"/>
</dbReference>
<dbReference type="PANTHER" id="PTHR47424">
    <property type="entry name" value="REGULATORY PROTEIN GAL4"/>
    <property type="match status" value="1"/>
</dbReference>
<feature type="region of interest" description="Disordered" evidence="5">
    <location>
        <begin position="183"/>
        <end position="268"/>
    </location>
</feature>
<dbReference type="InterPro" id="IPR051127">
    <property type="entry name" value="Fungal_SecMet_Regulators"/>
</dbReference>
<dbReference type="InterPro" id="IPR036864">
    <property type="entry name" value="Zn2-C6_fun-type_DNA-bd_sf"/>
</dbReference>
<dbReference type="Proteomes" id="UP000027002">
    <property type="component" value="Chromosome 1"/>
</dbReference>
<dbReference type="Pfam" id="PF04082">
    <property type="entry name" value="Fungal_trans"/>
    <property type="match status" value="1"/>
</dbReference>
<sequence>MTKGYQTYSTHILRFGALPPSPPLPIPRWRSSRLHRPSAMKASSSPQQRGQQEAKQQGVKQQEVKQQEVKQQDFPGFAPIDRHVEPLLASGAFDGHLVFGMSFLGFSDQACKECRRRKARCNRALPTCDPCVKYRRHCLYEKHSRTPLTRKHLTEVEARLERAELLLKHMRNLVPPHLRTWERQDAAPQPSAASSHHQHQFPDPAFNFSSAVHPGTANSTHPSHGTPECDAKSFAAPSATSPARQAKVDPRQESRRPPDPDQQRMLEGPPLEDFEWSEIDSASASFLSAEVAGEGVGGGDGGNVADDSPLADGMASLSLNEGESGYLGVASGAALLRLFDPQTRRRTRARSPRPDSKPSFKASLAPLPNCNQHITDFMLDSFFRLYHVCYPIVHEPTFRAQYSGLIPRPNGAYWTALAYVVAAIGTWSSAESSAGTLDVALFSHARSILGCNFLEVGNLSLLQALVLASNYQQKRDKPNSGYNYLGLSGRMAMGLGLHKEFPGWNIPPLDMEIRRRVWWSLCSFDSGASITFGRPDVWPYRGVELAFPLNVKDEDLTAASLSYPAESNQVTPYTAIATQARFHIAALGCYEKVISKSFSTAEEMLRLDSSLIDPWKASVPAYFAEGTTVPRLYALPQAIMGWRLRNLRIIMYRPFVIRRALRGRPDSDEASILAYEKCLANAKSTIESIEEFWDNQEHSRHAAWYGLYFLFQAALIPCLCLRNESSAEKAGDWRSQIRITLKVIAAMSSLNASCWRCHQILSDLCSKHIDSSPPKHFETSSKTPPLQKMYQEHSLPQPAHQAASPWPTSQPWGQNPEMQINNVISMMWPSVPALEAADVGMADDTGWMDFCDLEAAVIGDAWARIMNLPGR</sequence>
<accession>A0A8E5MEN8</accession>
<keyword evidence="8" id="KW-1185">Reference proteome</keyword>
<dbReference type="GO" id="GO:0005634">
    <property type="term" value="C:nucleus"/>
    <property type="evidence" value="ECO:0007669"/>
    <property type="project" value="TreeGrafter"/>
</dbReference>
<evidence type="ECO:0000256" key="5">
    <source>
        <dbReference type="SAM" id="MobiDB-lite"/>
    </source>
</evidence>
<dbReference type="OrthoDB" id="3364175at2759"/>
<dbReference type="GeneID" id="66061585"/>
<dbReference type="EMBL" id="CP072753">
    <property type="protein sequence ID" value="QUC16566.1"/>
    <property type="molecule type" value="Genomic_DNA"/>
</dbReference>
<name>A0A8E5MEN8_USTVR</name>
<feature type="region of interest" description="Disordered" evidence="5">
    <location>
        <begin position="341"/>
        <end position="364"/>
    </location>
</feature>
<dbReference type="PROSITE" id="PS00463">
    <property type="entry name" value="ZN2_CY6_FUNGAL_1"/>
    <property type="match status" value="1"/>
</dbReference>
<dbReference type="GO" id="GO:0000981">
    <property type="term" value="F:DNA-binding transcription factor activity, RNA polymerase II-specific"/>
    <property type="evidence" value="ECO:0007669"/>
    <property type="project" value="InterPro"/>
</dbReference>
<evidence type="ECO:0000313" key="8">
    <source>
        <dbReference type="Proteomes" id="UP000027002"/>
    </source>
</evidence>